<dbReference type="Gene3D" id="3.60.40.10">
    <property type="entry name" value="PPM-type phosphatase domain"/>
    <property type="match status" value="1"/>
</dbReference>
<dbReference type="Pfam" id="PF00535">
    <property type="entry name" value="Glycos_transf_2"/>
    <property type="match status" value="1"/>
</dbReference>
<dbReference type="InterPro" id="IPR001932">
    <property type="entry name" value="PPM-type_phosphatase-like_dom"/>
</dbReference>
<sequence>MPSLALPSARGRAPGLALPPRDEAKAPPTPRVDDGEATPAPAAPKNENIQKRWDAFSALYAHNFRLWSSPAHQAMVSALELDRSMGVLEVGCGAGWHLRNIRTESAYAAGFRAVDFSPKMIELAGDRSAQAGCILSVGDAQALKDIWTDRFDRILSNLCIHIVPDPDRALAEFFRCCAPGGAVGFTVWGERAKSPLFTLLDDVLAELRAAGTIPTPPPSDAPPVRSQFHLGQDDGALRRRAKAAGFVDVASWHVPCAWPRGIGGMRPAGDTFAESWLKSQLSSVELERALSKPQWAAVTRGLAAKAQALFDGGAPVLCDIVVVIGRKPVPPGLEKKAVAVDFFPPRDPLMDEAPEDILKRIVREGDLEAWREEEQQLADDAIAVALDNEKRRARGEPEVFPGEKVAYEDMCDDEKRIEDAKKMHIKMTRQGPLSMGAVSSKYEKWLAKKTGRPQPVRLEHLDGAAVDLDGAAAALDGQAVRVVLAAPAEEEAAPAEEAAAPLAEEPGKKKMGLKGAVGRGAKRRPTKKEKYARELERLAADYPETCGAAYDETREEEVFLLDLYVQNDVALGDAGVRRYVAENTTAAARLDGAAATLPRSSRERGAAAAAAEEAAVLVSVVVPTTGRRSAFHGMLYACFAAQTHARLELVVLDTGAAPSPFFSGDPAATADARVRYAHRPTGAYDDDATGAKRNELVRRARGAVVVQFDDDDVYTPRYVERVLSAMRGAGAALFKLSAWKWFDAARAAKPDADDAKLLHWYDNERDKTTGYCANYTAAGWHSRKWGYGFSFAFDRAVALRHPFPPTYLGEDYDFVMELLAARVPVVAYRDDPDDSVVLHVLHNNNSSVVAKHETFPLSDLDATFETPIGATIRDMRRARAFDTELSSYVSLARKARYEEGEFNVALRPLRCAGLSGPSSRKPPPGRGSARAVGRPSSTMGGGLSKGHRSSAKDAVSRKGESTGLPHGRLALGESFFKKSFAVELCAKAGLAPAQVRESLLGLGATPTPAVAGRPCAVGALTLRSLAPGRAPCRSTFVVNASSSAKAPDGSGDRAAWAALCEGHGPQGEQCAKFARDRMEHLVRRAMSAPYATPPAALANAFAALDGALDEARVCGARSGCSAAAALLSGDRAYCALLGTCGVVLVTKDRQGCHARELAPRHVLSVAAEADRARAAGAVVCAAAERRAAPGAFGSDEALLGVLEAGDGGDRRPRLYAAEEGSTLPGYSFARCLGDPAAKRLGVVAEPSVVEHEFGPGDEFLILASESVFDALRSDAFATICEGQDDPWTVAHLVLAKAAEAVLDARLSPDDLTCVVAHVGGRPGAAPKPARPRAADAAPLAPVPKPAAAAAEAPPPRALDAPAPEALPALAARKAKAPEPLLLGEDGAAKAPEPAALAPVAAPPPAAARAPPDDAAEPEPESETAATPSRRLAAGATLAPLGKAATPPALGRKLQPLGSPPKALKLAPLKLAPLGSPPALGSPPPPKPKEALGPVLGSTPKARLRPMVLYSLSRKTHFEKGELSKLHVKFRELAAKEGNPYTITLADFQEALTFVGIDESDGTLLAAVFKQMDLTDSGVETGQVNFSQFCAVCSSMLSGPMEEKLDFSFALYDTNGTGLVEKTGMECTELVDTIFKEHDTDGTGSLSYKQYMSAIVANPILTSFVSGQGKGPLLPAPANASAHAAWLASLIAFRETCLASVGWPGNSTVWEALRWTRTSFVQPQMHPYDRGFYDPKRGYTVDAWLDGLEARYGGIDSALVWPTYTNIGIDERSQFDYVLAMPGGAAALANVSAALHARGVRALWPYNPWDTGTRRDAYGRSDAAILAALDVDTGFDGFNGDTMTTVPEAFYDASVEAGRPGAIEPEVGGDAAELAWGTLGWGYWAQTMGEPSPEAPPVDRWKWLDRRRLTHVCNRWAKDHADDLQFAWFNADGFEAWENVWGVWNGLTPRDAEALRRVATMLRFFGARNLTWASGWVPHAPVGGAGVYASLWPTATEALWTLVGRGAAAATARVDVSGRVPEGGRVYDCYGGAELDVKGGAVEVAVEAGGFGCVWATEADGRDFLATMAAMTTRPLGDYGASWVAAKQTRAPTPATTPTDDVERGMTRLPSAVFRYRVAGVQIEAFPDQNGVDVQFPWEPAPTRSHDQLVTVDAFDVDTYPVTNADYDVYLAESGYLPENAYNWLRTWAHPRNDSAFHRAASAKPAPPPGAGKRPVVHVGLEEARAYCAHRGKRLPTDAEWQYAAQGLDGRAYPWGDADDASRRPPLVDDAAACPPRSDVDAYPSGASPFGVLDMAGNVWQYTDEFFDDHTRGALLRGSANYRPGASTWYFPRALRNDQHNKYFLMDASYERASTIGFRCARAAPADDRGAAADCVPGAGALCLRLHPPAAFVDFDGAAAWIHCGLAGTACDRKAKATANLTHVSGEATSQFTNNPSAFSWTGGEPTKKTANTTNGVFATAGSLARLEATAPEGSVGELTVFAGAYYAAADFTVSAGGESRAIPVAAPDGLQTVAFTALSPYSQLGIRVDPQRVEAQAMLQKAAETTPGFRLVGDAAISADDLGWSCALIDGVLEFETPTLDECAWLSQRLAECGAVDAVELFASTALGYWGEFREAATPYADDHWDFDVGALRRDGYAILRGAAPEWRAAAAGAAAAGAGNLTGQGHDLRTDRVHWVDGSAAPAFAGAVGALKSVAAYLNGHFVDGPGFLCRGPAPPAAPATADAPLTVTRHVQLATYRPEVDGSGGYTLHSDNGPSSPGKAKKNGRHVTAILYLNEHWDEADGGALELYPDSVDDAAVQRVLLGQAGRAWTPADERNLEAALAGHRRVEVWPEAGTVVVFDSRLVHTVRPAKRDRRALTLWMSKPADGDMLPVGRGEVYNDFAGRWIGDDE</sequence>
<dbReference type="InterPro" id="IPR016187">
    <property type="entry name" value="CTDL_fold"/>
</dbReference>
<keyword evidence="3" id="KW-0479">Metal-binding</keyword>
<evidence type="ECO:0000313" key="12">
    <source>
        <dbReference type="EMBL" id="EGB09682.1"/>
    </source>
</evidence>
<evidence type="ECO:0000256" key="1">
    <source>
        <dbReference type="ARBA" id="ARBA00001961"/>
    </source>
</evidence>
<comment type="catalytic activity">
    <reaction evidence="7">
        <text>L-lysyl-[collagen] + 2-oxoglutarate + O2 = (5R)-5-hydroxy-L-lysyl-[collagen] + succinate + CO2</text>
        <dbReference type="Rhea" id="RHEA:16569"/>
        <dbReference type="Rhea" id="RHEA-COMP:12751"/>
        <dbReference type="Rhea" id="RHEA-COMP:12752"/>
        <dbReference type="ChEBI" id="CHEBI:15379"/>
        <dbReference type="ChEBI" id="CHEBI:16526"/>
        <dbReference type="ChEBI" id="CHEBI:16810"/>
        <dbReference type="ChEBI" id="CHEBI:29969"/>
        <dbReference type="ChEBI" id="CHEBI:30031"/>
        <dbReference type="ChEBI" id="CHEBI:133442"/>
        <dbReference type="EC" id="1.14.11.4"/>
    </reaction>
</comment>
<dbReference type="Gene3D" id="3.90.550.10">
    <property type="entry name" value="Spore Coat Polysaccharide Biosynthesis Protein SpsA, Chain A"/>
    <property type="match status" value="1"/>
</dbReference>
<evidence type="ECO:0000259" key="10">
    <source>
        <dbReference type="PROSITE" id="PS51471"/>
    </source>
</evidence>
<dbReference type="InterPro" id="IPR044862">
    <property type="entry name" value="Pro_4_hyd_alph_FE2OG_OXY"/>
</dbReference>
<evidence type="ECO:0000256" key="8">
    <source>
        <dbReference type="SAM" id="MobiDB-lite"/>
    </source>
</evidence>
<dbReference type="GO" id="GO:0005509">
    <property type="term" value="F:calcium ion binding"/>
    <property type="evidence" value="ECO:0007669"/>
    <property type="project" value="InterPro"/>
</dbReference>
<dbReference type="InterPro" id="IPR036457">
    <property type="entry name" value="PPM-type-like_dom_sf"/>
</dbReference>
<feature type="domain" description="PPM-type phosphatase" evidence="11">
    <location>
        <begin position="1037"/>
        <end position="1318"/>
    </location>
</feature>
<gene>
    <name evidence="12" type="ORF">AURANDRAFT_63286</name>
</gene>
<dbReference type="CDD" id="cd00143">
    <property type="entry name" value="PP2Cc"/>
    <property type="match status" value="1"/>
</dbReference>
<organism evidence="13">
    <name type="scientific">Aureococcus anophagefferens</name>
    <name type="common">Harmful bloom alga</name>
    <dbReference type="NCBI Taxonomy" id="44056"/>
    <lineage>
        <taxon>Eukaryota</taxon>
        <taxon>Sar</taxon>
        <taxon>Stramenopiles</taxon>
        <taxon>Ochrophyta</taxon>
        <taxon>Pelagophyceae</taxon>
        <taxon>Pelagomonadales</taxon>
        <taxon>Pelagomonadaceae</taxon>
        <taxon>Aureococcus</taxon>
    </lineage>
</organism>
<name>F0Y641_AURAN</name>
<dbReference type="InterPro" id="IPR011992">
    <property type="entry name" value="EF-hand-dom_pair"/>
</dbReference>
<dbReference type="SUPFAM" id="SSF47473">
    <property type="entry name" value="EF-hand"/>
    <property type="match status" value="1"/>
</dbReference>
<dbReference type="PROSITE" id="PS51471">
    <property type="entry name" value="FE2OG_OXY"/>
    <property type="match status" value="1"/>
</dbReference>
<dbReference type="CDD" id="cd02440">
    <property type="entry name" value="AdoMet_MTases"/>
    <property type="match status" value="1"/>
</dbReference>
<feature type="domain" description="Fe2OG dioxygenase" evidence="10">
    <location>
        <begin position="2722"/>
        <end position="2865"/>
    </location>
</feature>
<feature type="region of interest" description="Disordered" evidence="8">
    <location>
        <begin position="490"/>
        <end position="528"/>
    </location>
</feature>
<keyword evidence="5" id="KW-0560">Oxidoreductase</keyword>
<feature type="region of interest" description="Disordered" evidence="8">
    <location>
        <begin position="913"/>
        <end position="965"/>
    </location>
</feature>
<evidence type="ECO:0000256" key="4">
    <source>
        <dbReference type="ARBA" id="ARBA00022964"/>
    </source>
</evidence>
<dbReference type="RefSeq" id="XP_009035726.1">
    <property type="nucleotide sequence ID" value="XM_009037478.1"/>
</dbReference>
<keyword evidence="6" id="KW-0408">Iron</keyword>
<dbReference type="Gene3D" id="3.40.50.150">
    <property type="entry name" value="Vaccinia Virus protein VP39"/>
    <property type="match status" value="1"/>
</dbReference>
<dbReference type="EC" id="1.14.11.4" evidence="2"/>
<dbReference type="Pfam" id="PF13640">
    <property type="entry name" value="2OG-FeII_Oxy_3"/>
    <property type="match status" value="1"/>
</dbReference>
<dbReference type="Gene3D" id="1.10.238.10">
    <property type="entry name" value="EF-hand"/>
    <property type="match status" value="1"/>
</dbReference>
<feature type="region of interest" description="Disordered" evidence="8">
    <location>
        <begin position="1391"/>
        <end position="1461"/>
    </location>
</feature>
<dbReference type="InterPro" id="IPR005532">
    <property type="entry name" value="SUMF_dom"/>
</dbReference>
<dbReference type="PROSITE" id="PS50222">
    <property type="entry name" value="EF_HAND_2"/>
    <property type="match status" value="1"/>
</dbReference>
<dbReference type="SUPFAM" id="SSF81606">
    <property type="entry name" value="PP2C-like"/>
    <property type="match status" value="1"/>
</dbReference>
<evidence type="ECO:0000259" key="9">
    <source>
        <dbReference type="PROSITE" id="PS50222"/>
    </source>
</evidence>
<dbReference type="GO" id="GO:0008475">
    <property type="term" value="F:procollagen-lysine 5-dioxygenase activity"/>
    <property type="evidence" value="ECO:0007669"/>
    <property type="project" value="UniProtKB-EC"/>
</dbReference>
<dbReference type="SUPFAM" id="SSF56436">
    <property type="entry name" value="C-type lectin-like"/>
    <property type="match status" value="1"/>
</dbReference>
<proteinExistence type="predicted"/>
<keyword evidence="13" id="KW-1185">Reference proteome</keyword>
<evidence type="ECO:0000256" key="7">
    <source>
        <dbReference type="ARBA" id="ARBA00047930"/>
    </source>
</evidence>
<feature type="compositionally biased region" description="Basic and acidic residues" evidence="8">
    <location>
        <begin position="950"/>
        <end position="960"/>
    </location>
</feature>
<dbReference type="SUPFAM" id="SSF53335">
    <property type="entry name" value="S-adenosyl-L-methionine-dependent methyltransferases"/>
    <property type="match status" value="1"/>
</dbReference>
<dbReference type="GeneID" id="20224271"/>
<dbReference type="InterPro" id="IPR029063">
    <property type="entry name" value="SAM-dependent_MTases_sf"/>
</dbReference>
<dbReference type="GO" id="GO:0005506">
    <property type="term" value="F:iron ion binding"/>
    <property type="evidence" value="ECO:0007669"/>
    <property type="project" value="InterPro"/>
</dbReference>
<protein>
    <recommendedName>
        <fullName evidence="2">procollagen-lysine 5-dioxygenase</fullName>
        <ecNumber evidence="2">1.14.11.4</ecNumber>
    </recommendedName>
</protein>
<reference evidence="12 13" key="1">
    <citation type="journal article" date="2011" name="Proc. Natl. Acad. Sci. U.S.A.">
        <title>Niche of harmful alga Aureococcus anophagefferens revealed through ecogenomics.</title>
        <authorList>
            <person name="Gobler C.J."/>
            <person name="Berry D.L."/>
            <person name="Dyhrman S.T."/>
            <person name="Wilhelm S.W."/>
            <person name="Salamov A."/>
            <person name="Lobanov A.V."/>
            <person name="Zhang Y."/>
            <person name="Collier J.L."/>
            <person name="Wurch L.L."/>
            <person name="Kustka A.B."/>
            <person name="Dill B.D."/>
            <person name="Shah M."/>
            <person name="VerBerkmoes N.C."/>
            <person name="Kuo A."/>
            <person name="Terry A."/>
            <person name="Pangilinan J."/>
            <person name="Lindquist E.A."/>
            <person name="Lucas S."/>
            <person name="Paulsen I.T."/>
            <person name="Hattenrath-Lehmann T.K."/>
            <person name="Talmage S.C."/>
            <person name="Walker E.A."/>
            <person name="Koch F."/>
            <person name="Burson A.M."/>
            <person name="Marcoval M.A."/>
            <person name="Tang Y.Z."/>
            <person name="Lecleir G.R."/>
            <person name="Coyne K.J."/>
            <person name="Berg G.M."/>
            <person name="Bertrand E.M."/>
            <person name="Saito M.A."/>
            <person name="Gladyshev V.N."/>
            <person name="Grigoriev I.V."/>
        </authorList>
    </citation>
    <scope>NUCLEOTIDE SEQUENCE [LARGE SCALE GENOMIC DNA]</scope>
    <source>
        <strain evidence="13">CCMP 1984</strain>
    </source>
</reference>
<feature type="region of interest" description="Disordered" evidence="8">
    <location>
        <begin position="2744"/>
        <end position="2764"/>
    </location>
</feature>
<dbReference type="SMART" id="SM00702">
    <property type="entry name" value="P4Hc"/>
    <property type="match status" value="1"/>
</dbReference>
<dbReference type="EMBL" id="GL833125">
    <property type="protein sequence ID" value="EGB09682.1"/>
    <property type="molecule type" value="Genomic_DNA"/>
</dbReference>
<dbReference type="Pfam" id="PF03781">
    <property type="entry name" value="FGE-sulfatase"/>
    <property type="match status" value="1"/>
</dbReference>
<feature type="region of interest" description="Disordered" evidence="8">
    <location>
        <begin position="1320"/>
        <end position="1361"/>
    </location>
</feature>
<feature type="region of interest" description="Disordered" evidence="8">
    <location>
        <begin position="1473"/>
        <end position="1497"/>
    </location>
</feature>
<dbReference type="InterPro" id="IPR001173">
    <property type="entry name" value="Glyco_trans_2-like"/>
</dbReference>
<dbReference type="GO" id="GO:0008757">
    <property type="term" value="F:S-adenosylmethionine-dependent methyltransferase activity"/>
    <property type="evidence" value="ECO:0007669"/>
    <property type="project" value="InterPro"/>
</dbReference>
<dbReference type="Pfam" id="PF00481">
    <property type="entry name" value="PP2C"/>
    <property type="match status" value="1"/>
</dbReference>
<dbReference type="InterPro" id="IPR013216">
    <property type="entry name" value="Methyltransf_11"/>
</dbReference>
<feature type="region of interest" description="Disordered" evidence="8">
    <location>
        <begin position="1"/>
        <end position="47"/>
    </location>
</feature>
<dbReference type="SMART" id="SM00332">
    <property type="entry name" value="PP2Cc"/>
    <property type="match status" value="1"/>
</dbReference>
<dbReference type="InterPro" id="IPR006620">
    <property type="entry name" value="Pro_4_hyd_alph"/>
</dbReference>
<dbReference type="eggNOG" id="KOG0698">
    <property type="taxonomic scope" value="Eukaryota"/>
</dbReference>
<dbReference type="SUPFAM" id="SSF53448">
    <property type="entry name" value="Nucleotide-diphospho-sugar transferases"/>
    <property type="match status" value="1"/>
</dbReference>
<dbReference type="GO" id="GO:0120147">
    <property type="term" value="F:formylglycine-generating oxidase activity"/>
    <property type="evidence" value="ECO:0007669"/>
    <property type="project" value="TreeGrafter"/>
</dbReference>
<dbReference type="OrthoDB" id="659at2759"/>
<dbReference type="InterPro" id="IPR005123">
    <property type="entry name" value="Oxoglu/Fe-dep_dioxygenase_dom"/>
</dbReference>
<keyword evidence="4" id="KW-0223">Dioxygenase</keyword>
<comment type="cofactor">
    <cofactor evidence="1">
        <name>L-ascorbate</name>
        <dbReference type="ChEBI" id="CHEBI:38290"/>
    </cofactor>
</comment>
<dbReference type="InterPro" id="IPR002048">
    <property type="entry name" value="EF_hand_dom"/>
</dbReference>
<dbReference type="PANTHER" id="PTHR23150:SF19">
    <property type="entry name" value="FORMYLGLYCINE-GENERATING ENZYME"/>
    <property type="match status" value="1"/>
</dbReference>
<dbReference type="Gene3D" id="2.60.120.620">
    <property type="entry name" value="q2cbj1_9rhob like domain"/>
    <property type="match status" value="1"/>
</dbReference>
<dbReference type="InterPro" id="IPR051043">
    <property type="entry name" value="Sulfatase_Mod_Factor_Kinase"/>
</dbReference>
<dbReference type="KEGG" id="aaf:AURANDRAFT_63286"/>
<evidence type="ECO:0000259" key="11">
    <source>
        <dbReference type="PROSITE" id="PS51746"/>
    </source>
</evidence>
<dbReference type="Pfam" id="PF08241">
    <property type="entry name" value="Methyltransf_11"/>
    <property type="match status" value="1"/>
</dbReference>
<dbReference type="Gene3D" id="3.90.1580.10">
    <property type="entry name" value="paralog of FGE (formylglycine-generating enzyme)"/>
    <property type="match status" value="1"/>
</dbReference>
<evidence type="ECO:0000256" key="3">
    <source>
        <dbReference type="ARBA" id="ARBA00022723"/>
    </source>
</evidence>
<evidence type="ECO:0000313" key="13">
    <source>
        <dbReference type="Proteomes" id="UP000002729"/>
    </source>
</evidence>
<feature type="domain" description="EF-hand" evidence="9">
    <location>
        <begin position="1625"/>
        <end position="1660"/>
    </location>
</feature>
<feature type="compositionally biased region" description="Low complexity" evidence="8">
    <location>
        <begin position="495"/>
        <end position="504"/>
    </location>
</feature>
<dbReference type="InterPro" id="IPR042095">
    <property type="entry name" value="SUMF_sf"/>
</dbReference>
<dbReference type="InterPro" id="IPR029044">
    <property type="entry name" value="Nucleotide-diphossugar_trans"/>
</dbReference>
<evidence type="ECO:0000256" key="2">
    <source>
        <dbReference type="ARBA" id="ARBA00012264"/>
    </source>
</evidence>
<dbReference type="PANTHER" id="PTHR23150">
    <property type="entry name" value="SULFATASE MODIFYING FACTOR 1, 2"/>
    <property type="match status" value="1"/>
</dbReference>
<dbReference type="Proteomes" id="UP000002729">
    <property type="component" value="Unassembled WGS sequence"/>
</dbReference>
<dbReference type="GO" id="GO:0031418">
    <property type="term" value="F:L-ascorbic acid binding"/>
    <property type="evidence" value="ECO:0007669"/>
    <property type="project" value="InterPro"/>
</dbReference>
<evidence type="ECO:0000256" key="6">
    <source>
        <dbReference type="ARBA" id="ARBA00023004"/>
    </source>
</evidence>
<evidence type="ECO:0000256" key="5">
    <source>
        <dbReference type="ARBA" id="ARBA00023002"/>
    </source>
</evidence>
<dbReference type="SUPFAM" id="SSF51197">
    <property type="entry name" value="Clavaminate synthase-like"/>
    <property type="match status" value="1"/>
</dbReference>
<feature type="compositionally biased region" description="Low complexity" evidence="8">
    <location>
        <begin position="1334"/>
        <end position="1361"/>
    </location>
</feature>
<dbReference type="PROSITE" id="PS51746">
    <property type="entry name" value="PPM_2"/>
    <property type="match status" value="1"/>
</dbReference>
<dbReference type="InParanoid" id="F0Y641"/>
<accession>F0Y641</accession>